<organism evidence="2">
    <name type="scientific">Glycine max</name>
    <name type="common">Soybean</name>
    <name type="synonym">Glycine hispida</name>
    <dbReference type="NCBI Taxonomy" id="3847"/>
    <lineage>
        <taxon>Eukaryota</taxon>
        <taxon>Viridiplantae</taxon>
        <taxon>Streptophyta</taxon>
        <taxon>Embryophyta</taxon>
        <taxon>Tracheophyta</taxon>
        <taxon>Spermatophyta</taxon>
        <taxon>Magnoliopsida</taxon>
        <taxon>eudicotyledons</taxon>
        <taxon>Gunneridae</taxon>
        <taxon>Pentapetalae</taxon>
        <taxon>rosids</taxon>
        <taxon>fabids</taxon>
        <taxon>Fabales</taxon>
        <taxon>Fabaceae</taxon>
        <taxon>Papilionoideae</taxon>
        <taxon>50 kb inversion clade</taxon>
        <taxon>NPAAA clade</taxon>
        <taxon>indigoferoid/millettioid clade</taxon>
        <taxon>Phaseoleae</taxon>
        <taxon>Glycine</taxon>
        <taxon>Glycine subgen. Soja</taxon>
    </lineage>
</organism>
<dbReference type="InParanoid" id="A0A0R0FTG3"/>
<evidence type="ECO:0000313" key="4">
    <source>
        <dbReference type="Proteomes" id="UP000008827"/>
    </source>
</evidence>
<evidence type="ECO:0000256" key="1">
    <source>
        <dbReference type="SAM" id="SignalP"/>
    </source>
</evidence>
<reference evidence="2 3" key="1">
    <citation type="journal article" date="2010" name="Nature">
        <title>Genome sequence of the palaeopolyploid soybean.</title>
        <authorList>
            <person name="Schmutz J."/>
            <person name="Cannon S.B."/>
            <person name="Schlueter J."/>
            <person name="Ma J."/>
            <person name="Mitros T."/>
            <person name="Nelson W."/>
            <person name="Hyten D.L."/>
            <person name="Song Q."/>
            <person name="Thelen J.J."/>
            <person name="Cheng J."/>
            <person name="Xu D."/>
            <person name="Hellsten U."/>
            <person name="May G.D."/>
            <person name="Yu Y."/>
            <person name="Sakurai T."/>
            <person name="Umezawa T."/>
            <person name="Bhattacharyya M.K."/>
            <person name="Sandhu D."/>
            <person name="Valliyodan B."/>
            <person name="Lindquist E."/>
            <person name="Peto M."/>
            <person name="Grant D."/>
            <person name="Shu S."/>
            <person name="Goodstein D."/>
            <person name="Barry K."/>
            <person name="Futrell-Griggs M."/>
            <person name="Abernathy B."/>
            <person name="Du J."/>
            <person name="Tian Z."/>
            <person name="Zhu L."/>
            <person name="Gill N."/>
            <person name="Joshi T."/>
            <person name="Libault M."/>
            <person name="Sethuraman A."/>
            <person name="Zhang X.-C."/>
            <person name="Shinozaki K."/>
            <person name="Nguyen H.T."/>
            <person name="Wing R.A."/>
            <person name="Cregan P."/>
            <person name="Specht J."/>
            <person name="Grimwood J."/>
            <person name="Rokhsar D."/>
            <person name="Stacey G."/>
            <person name="Shoemaker R.C."/>
            <person name="Jackson S.A."/>
        </authorList>
    </citation>
    <scope>NUCLEOTIDE SEQUENCE [LARGE SCALE GENOMIC DNA]</scope>
    <source>
        <strain evidence="3">cv. Williams 82</strain>
        <tissue evidence="2">Callus</tissue>
    </source>
</reference>
<dbReference type="SMR" id="A0A0R0FTG3"/>
<feature type="chain" id="PRO_5014521115" evidence="1">
    <location>
        <begin position="18"/>
        <end position="35"/>
    </location>
</feature>
<dbReference type="Gramene" id="KRH06329">
    <property type="protein sequence ID" value="KRH06329"/>
    <property type="gene ID" value="GLYMA_16G016900"/>
</dbReference>
<reference evidence="2" key="3">
    <citation type="submission" date="2018-07" db="EMBL/GenBank/DDBJ databases">
        <title>WGS assembly of Glycine max.</title>
        <authorList>
            <person name="Schmutz J."/>
            <person name="Cannon S."/>
            <person name="Schlueter J."/>
            <person name="Ma J."/>
            <person name="Mitros T."/>
            <person name="Nelson W."/>
            <person name="Hyten D."/>
            <person name="Song Q."/>
            <person name="Thelen J."/>
            <person name="Cheng J."/>
            <person name="Xu D."/>
            <person name="Hellsten U."/>
            <person name="May G."/>
            <person name="Yu Y."/>
            <person name="Sakurai T."/>
            <person name="Umezawa T."/>
            <person name="Bhattacharyya M."/>
            <person name="Sandhu D."/>
            <person name="Valliyodan B."/>
            <person name="Lindquist E."/>
            <person name="Peto M."/>
            <person name="Grant D."/>
            <person name="Shu S."/>
            <person name="Goodstein D."/>
            <person name="Barry K."/>
            <person name="Futrell-Griggs M."/>
            <person name="Abernathy B."/>
            <person name="Du J."/>
            <person name="Tian Z."/>
            <person name="Zhu L."/>
            <person name="Gill N."/>
            <person name="Joshi T."/>
            <person name="Libault M."/>
            <person name="Sethuraman A."/>
            <person name="Zhang X."/>
            <person name="Shinozaki K."/>
            <person name="Nguyen H."/>
            <person name="Wing R."/>
            <person name="Cregan P."/>
            <person name="Specht J."/>
            <person name="Grimwood J."/>
            <person name="Rokhsar D."/>
            <person name="Stacey G."/>
            <person name="Shoemaker R."/>
            <person name="Jackson S."/>
        </authorList>
    </citation>
    <scope>NUCLEOTIDE SEQUENCE</scope>
    <source>
        <tissue evidence="2">Callus</tissue>
    </source>
</reference>
<evidence type="ECO:0000313" key="2">
    <source>
        <dbReference type="EMBL" id="KRH06329.1"/>
    </source>
</evidence>
<dbReference type="Proteomes" id="UP000008827">
    <property type="component" value="Chromosome 16"/>
</dbReference>
<reference evidence="3" key="2">
    <citation type="submission" date="2018-02" db="UniProtKB">
        <authorList>
            <consortium name="EnsemblPlants"/>
        </authorList>
    </citation>
    <scope>IDENTIFICATION</scope>
    <source>
        <strain evidence="3">Williams 82</strain>
    </source>
</reference>
<name>A0A0R0FTG3_SOYBN</name>
<sequence length="35" mass="4278">MLLSLFISRLLVWISTAHKRDIGKMKFFMRQRILQ</sequence>
<accession>A0A0R0FTG3</accession>
<feature type="signal peptide" evidence="1">
    <location>
        <begin position="1"/>
        <end position="17"/>
    </location>
</feature>
<proteinExistence type="predicted"/>
<evidence type="ECO:0000313" key="3">
    <source>
        <dbReference type="EnsemblPlants" id="KRH06329"/>
    </source>
</evidence>
<gene>
    <name evidence="2" type="ORF">GLYMA_16G016900</name>
</gene>
<dbReference type="EnsemblPlants" id="KRH06329">
    <property type="protein sequence ID" value="KRH06329"/>
    <property type="gene ID" value="GLYMA_16G016900"/>
</dbReference>
<keyword evidence="4" id="KW-1185">Reference proteome</keyword>
<protein>
    <submittedName>
        <fullName evidence="2 3">Uncharacterized protein</fullName>
    </submittedName>
</protein>
<keyword evidence="1" id="KW-0732">Signal</keyword>
<dbReference type="EMBL" id="CM000849">
    <property type="protein sequence ID" value="KRH06329.1"/>
    <property type="molecule type" value="Genomic_DNA"/>
</dbReference>
<dbReference type="AlphaFoldDB" id="A0A0R0FTG3"/>